<gene>
    <name evidence="1" type="ORF">BPAG_LOCUS6093</name>
</gene>
<dbReference type="WBParaSite" id="BPAG_0000612901-mRNA-1">
    <property type="protein sequence ID" value="BPAG_0000612901-mRNA-1"/>
    <property type="gene ID" value="BPAG_0000612901"/>
</dbReference>
<dbReference type="AlphaFoldDB" id="A0A0N4TD41"/>
<sequence>MEKYHDDYTHHGLYHDDYTHHGLYHDDYMYEKVLRITHVEKHYGRLNCVTACACAHLRQYIRAMMTHRPCGHAGTTFRLVMRALVVHLCVVYWGELQ</sequence>
<organism evidence="3">
    <name type="scientific">Brugia pahangi</name>
    <name type="common">Filarial nematode worm</name>
    <dbReference type="NCBI Taxonomy" id="6280"/>
    <lineage>
        <taxon>Eukaryota</taxon>
        <taxon>Metazoa</taxon>
        <taxon>Ecdysozoa</taxon>
        <taxon>Nematoda</taxon>
        <taxon>Chromadorea</taxon>
        <taxon>Rhabditida</taxon>
        <taxon>Spirurina</taxon>
        <taxon>Spiruromorpha</taxon>
        <taxon>Filarioidea</taxon>
        <taxon>Onchocercidae</taxon>
        <taxon>Brugia</taxon>
    </lineage>
</organism>
<dbReference type="EMBL" id="UZAD01005116">
    <property type="protein sequence ID" value="VDN87279.1"/>
    <property type="molecule type" value="Genomic_DNA"/>
</dbReference>
<evidence type="ECO:0000313" key="1">
    <source>
        <dbReference type="EMBL" id="VDN87279.1"/>
    </source>
</evidence>
<reference evidence="3" key="1">
    <citation type="submission" date="2017-02" db="UniProtKB">
        <authorList>
            <consortium name="WormBaseParasite"/>
        </authorList>
    </citation>
    <scope>IDENTIFICATION</scope>
</reference>
<dbReference type="Proteomes" id="UP000278627">
    <property type="component" value="Unassembled WGS sequence"/>
</dbReference>
<proteinExistence type="predicted"/>
<reference evidence="1 2" key="2">
    <citation type="submission" date="2018-11" db="EMBL/GenBank/DDBJ databases">
        <authorList>
            <consortium name="Pathogen Informatics"/>
        </authorList>
    </citation>
    <scope>NUCLEOTIDE SEQUENCE [LARGE SCALE GENOMIC DNA]</scope>
</reference>
<accession>A0A0N4TD41</accession>
<protein>
    <submittedName>
        <fullName evidence="3">C2H2-type domain-containing protein</fullName>
    </submittedName>
</protein>
<keyword evidence="2" id="KW-1185">Reference proteome</keyword>
<evidence type="ECO:0000313" key="3">
    <source>
        <dbReference type="WBParaSite" id="BPAG_0000612901-mRNA-1"/>
    </source>
</evidence>
<evidence type="ECO:0000313" key="2">
    <source>
        <dbReference type="Proteomes" id="UP000278627"/>
    </source>
</evidence>
<name>A0A0N4TD41_BRUPA</name>